<evidence type="ECO:0000313" key="1">
    <source>
        <dbReference type="EMBL" id="PXF61848.1"/>
    </source>
</evidence>
<proteinExistence type="predicted"/>
<protein>
    <submittedName>
        <fullName evidence="1">Uncharacterized protein</fullName>
    </submittedName>
</protein>
<comment type="caution">
    <text evidence="1">The sequence shown here is derived from an EMBL/GenBank/DDBJ whole genome shotgun (WGS) entry which is preliminary data.</text>
</comment>
<accession>A0AC61L625</accession>
<reference evidence="1" key="1">
    <citation type="submission" date="2018-01" db="EMBL/GenBank/DDBJ databases">
        <authorList>
            <person name="Krukenberg V."/>
        </authorList>
    </citation>
    <scope>NUCLEOTIDE SEQUENCE</scope>
    <source>
        <strain evidence="1">E20ANME2</strain>
    </source>
</reference>
<dbReference type="Proteomes" id="UP000248329">
    <property type="component" value="Unassembled WGS sequence"/>
</dbReference>
<dbReference type="EMBL" id="PQXF01000002">
    <property type="protein sequence ID" value="PXF61848.1"/>
    <property type="molecule type" value="Genomic_DNA"/>
</dbReference>
<gene>
    <name evidence="1" type="ORF">C4B59_01050</name>
</gene>
<sequence>MTDDRERSAINVEKTKHMLFEELSRGKNSPFESMKDAVLAAACIGYENNSKIPLNNVKKIFEWDRFSPQTDIPFLRALALAETGDDTVLLKRDDVLTIVEEYANGGINDLYDEIIKKPGNALPNLVDLILEQSGSQPDDE</sequence>
<evidence type="ECO:0000313" key="2">
    <source>
        <dbReference type="Proteomes" id="UP000248329"/>
    </source>
</evidence>
<organism evidence="1 2">
    <name type="scientific">Candidatus Methanogaster sp</name>
    <dbReference type="NCBI Taxonomy" id="3386292"/>
    <lineage>
        <taxon>Archaea</taxon>
        <taxon>Methanobacteriati</taxon>
        <taxon>Methanobacteriota</taxon>
        <taxon>Stenosarchaea group</taxon>
        <taxon>Methanomicrobia</taxon>
        <taxon>Methanosarcinales</taxon>
        <taxon>ANME-2 cluster</taxon>
        <taxon>Candidatus Methanogasteraceae</taxon>
        <taxon>Candidatus Methanogaster</taxon>
    </lineage>
</organism>
<name>A0AC61L625_9EURY</name>